<dbReference type="InterPro" id="IPR007304">
    <property type="entry name" value="TAP46-like"/>
</dbReference>
<organism evidence="2 3">
    <name type="scientific">[Candida] railenensis</name>
    <dbReference type="NCBI Taxonomy" id="45579"/>
    <lineage>
        <taxon>Eukaryota</taxon>
        <taxon>Fungi</taxon>
        <taxon>Dikarya</taxon>
        <taxon>Ascomycota</taxon>
        <taxon>Saccharomycotina</taxon>
        <taxon>Pichiomycetes</taxon>
        <taxon>Debaryomycetaceae</taxon>
        <taxon>Kurtzmaniella</taxon>
    </lineage>
</organism>
<keyword evidence="3" id="KW-1185">Reference proteome</keyword>
<feature type="compositionally biased region" description="Acidic residues" evidence="1">
    <location>
        <begin position="206"/>
        <end position="220"/>
    </location>
</feature>
<dbReference type="AlphaFoldDB" id="A0A9P0QNC0"/>
<protein>
    <submittedName>
        <fullName evidence="2">Type 2A phosphatase-associated protein 42</fullName>
    </submittedName>
</protein>
<comment type="caution">
    <text evidence="2">The sequence shown here is derived from an EMBL/GenBank/DDBJ whole genome shotgun (WGS) entry which is preliminary data.</text>
</comment>
<feature type="compositionally biased region" description="Acidic residues" evidence="1">
    <location>
        <begin position="375"/>
        <end position="386"/>
    </location>
</feature>
<dbReference type="PANTHER" id="PTHR10933:SF9">
    <property type="entry name" value="IMMUNOGLOBULIN-BINDING PROTEIN 1"/>
    <property type="match status" value="1"/>
</dbReference>
<proteinExistence type="predicted"/>
<dbReference type="Proteomes" id="UP000837801">
    <property type="component" value="Unassembled WGS sequence"/>
</dbReference>
<accession>A0A9P0QNC0</accession>
<feature type="region of interest" description="Disordered" evidence="1">
    <location>
        <begin position="367"/>
        <end position="411"/>
    </location>
</feature>
<dbReference type="InterPro" id="IPR038511">
    <property type="entry name" value="TAP42/TAP46-like_sf"/>
</dbReference>
<dbReference type="GO" id="GO:0005829">
    <property type="term" value="C:cytosol"/>
    <property type="evidence" value="ECO:0007669"/>
    <property type="project" value="TreeGrafter"/>
</dbReference>
<name>A0A9P0QNC0_9ASCO</name>
<feature type="region of interest" description="Disordered" evidence="1">
    <location>
        <begin position="268"/>
        <end position="289"/>
    </location>
</feature>
<feature type="region of interest" description="Disordered" evidence="1">
    <location>
        <begin position="199"/>
        <end position="220"/>
    </location>
</feature>
<dbReference type="GO" id="GO:0035303">
    <property type="term" value="P:regulation of dephosphorylation"/>
    <property type="evidence" value="ECO:0007669"/>
    <property type="project" value="TreeGrafter"/>
</dbReference>
<feature type="compositionally biased region" description="Basic and acidic residues" evidence="1">
    <location>
        <begin position="387"/>
        <end position="400"/>
    </location>
</feature>
<dbReference type="GO" id="GO:0009966">
    <property type="term" value="P:regulation of signal transduction"/>
    <property type="evidence" value="ECO:0007669"/>
    <property type="project" value="InterPro"/>
</dbReference>
<evidence type="ECO:0000313" key="2">
    <source>
        <dbReference type="EMBL" id="CAH2351914.1"/>
    </source>
</evidence>
<evidence type="ECO:0000313" key="3">
    <source>
        <dbReference type="Proteomes" id="UP000837801"/>
    </source>
</evidence>
<dbReference type="Gene3D" id="1.25.40.540">
    <property type="entry name" value="TAP42-like family"/>
    <property type="match status" value="1"/>
</dbReference>
<dbReference type="EMBL" id="CAKXYY010000005">
    <property type="protein sequence ID" value="CAH2351914.1"/>
    <property type="molecule type" value="Genomic_DNA"/>
</dbReference>
<dbReference type="OrthoDB" id="10261753at2759"/>
<dbReference type="GO" id="GO:0051721">
    <property type="term" value="F:protein phosphatase 2A binding"/>
    <property type="evidence" value="ECO:0007669"/>
    <property type="project" value="TreeGrafter"/>
</dbReference>
<gene>
    <name evidence="2" type="ORF">CLIB1423_05S01222</name>
</gene>
<reference evidence="2" key="1">
    <citation type="submission" date="2022-03" db="EMBL/GenBank/DDBJ databases">
        <authorList>
            <person name="Legras J.-L."/>
            <person name="Devillers H."/>
            <person name="Grondin C."/>
        </authorList>
    </citation>
    <scope>NUCLEOTIDE SEQUENCE</scope>
    <source>
        <strain evidence="2">CLIB 1423</strain>
    </source>
</reference>
<evidence type="ECO:0000256" key="1">
    <source>
        <dbReference type="SAM" id="MobiDB-lite"/>
    </source>
</evidence>
<dbReference type="PANTHER" id="PTHR10933">
    <property type="entry name" value="IMMUNOGLOBULIN-BINDING PROTEIN 1"/>
    <property type="match status" value="1"/>
</dbReference>
<sequence length="411" mass="46700">MSLTSRFRSFVGEVSDLQNAGGRKDSVVFQAKVSTLLKELNHLENFINQLHLFSDNETLEEINPVYIQYLNVNYFFARLYNLYLLNPKSNSIPSQSSLGKSAANVDPVAFKSLNLELCKTRLINFLLALQSFKALSEGQSKRLNSFKEILNPTYDELVTSSGTNPATKRAEKIENYKLEKELTNKLQLLDDYYKSKPVAVKNKNDNEEDDDDDDDFDLEEDDDDIFTKFDEETLRAIYQDQLKLNALSSFNMLESTVMELEVLSKRPPPSELALNDQRKSSFAKGQFGPENDYGYTTKLENVYNPNAKGNEKASQLVSKQGKILQPFTITSNRQDLNKKVRGTGQVLPSMSVEEYLDYELANGKMVKEEAKDVQKDEDESDNSDEELEKRNWDDWKDDNPKGSGNTGGNIG</sequence>
<dbReference type="Pfam" id="PF04177">
    <property type="entry name" value="TAP42"/>
    <property type="match status" value="1"/>
</dbReference>